<sequence length="77" mass="9103">MNVYNLVMNTEHIKLIWSYTLAEMDVSNKSIEVAIQYVMDKTKTYLLLCMKLITNPKMCTRSCTSDRKTIYQKPKYI</sequence>
<reference evidence="1" key="1">
    <citation type="journal article" date="2020" name="Nature">
        <title>Giant virus diversity and host interactions through global metagenomics.</title>
        <authorList>
            <person name="Schulz F."/>
            <person name="Roux S."/>
            <person name="Paez-Espino D."/>
            <person name="Jungbluth S."/>
            <person name="Walsh D.A."/>
            <person name="Denef V.J."/>
            <person name="McMahon K.D."/>
            <person name="Konstantinidis K.T."/>
            <person name="Eloe-Fadrosh E.A."/>
            <person name="Kyrpides N.C."/>
            <person name="Woyke T."/>
        </authorList>
    </citation>
    <scope>NUCLEOTIDE SEQUENCE</scope>
    <source>
        <strain evidence="1">GVMAG-M-3300025860-20</strain>
    </source>
</reference>
<organism evidence="1">
    <name type="scientific">viral metagenome</name>
    <dbReference type="NCBI Taxonomy" id="1070528"/>
    <lineage>
        <taxon>unclassified sequences</taxon>
        <taxon>metagenomes</taxon>
        <taxon>organismal metagenomes</taxon>
    </lineage>
</organism>
<name>A0A6C0J8A5_9ZZZZ</name>
<evidence type="ECO:0000313" key="1">
    <source>
        <dbReference type="EMBL" id="QHU00966.1"/>
    </source>
</evidence>
<dbReference type="EMBL" id="MN740332">
    <property type="protein sequence ID" value="QHU00966.1"/>
    <property type="molecule type" value="Genomic_DNA"/>
</dbReference>
<accession>A0A6C0J8A5</accession>
<dbReference type="AlphaFoldDB" id="A0A6C0J8A5"/>
<proteinExistence type="predicted"/>
<protein>
    <submittedName>
        <fullName evidence="1">Uncharacterized protein</fullName>
    </submittedName>
</protein>